<sequence>MWNAIRISDNLYGFQLEQGYLEPWAAVGQITTVQRELVLLVDLFLLEVESREQYEKLLDAVREFLRNKAVALGFSSFKIRFNCKGLIEEEAGLPLPTTLHTSGMLAVDYEFVEEEWVKHIGHVI</sequence>
<dbReference type="AlphaFoldDB" id="A0A6G4A2C6"/>
<accession>A0A6G4A2C6</accession>
<dbReference type="EMBL" id="JAAIKC010000009">
    <property type="protein sequence ID" value="NEW08480.1"/>
    <property type="molecule type" value="Genomic_DNA"/>
</dbReference>
<gene>
    <name evidence="1" type="ORF">GK047_21005</name>
</gene>
<organism evidence="1">
    <name type="scientific">Paenibacillus sp. SYP-B3998</name>
    <dbReference type="NCBI Taxonomy" id="2678564"/>
    <lineage>
        <taxon>Bacteria</taxon>
        <taxon>Bacillati</taxon>
        <taxon>Bacillota</taxon>
        <taxon>Bacilli</taxon>
        <taxon>Bacillales</taxon>
        <taxon>Paenibacillaceae</taxon>
        <taxon>Paenibacillus</taxon>
    </lineage>
</organism>
<proteinExistence type="predicted"/>
<name>A0A6G4A2C6_9BACL</name>
<protein>
    <submittedName>
        <fullName evidence="1">Uncharacterized protein</fullName>
    </submittedName>
</protein>
<dbReference type="RefSeq" id="WP_163951348.1">
    <property type="nucleotide sequence ID" value="NZ_JAAIKC010000009.1"/>
</dbReference>
<evidence type="ECO:0000313" key="1">
    <source>
        <dbReference type="EMBL" id="NEW08480.1"/>
    </source>
</evidence>
<comment type="caution">
    <text evidence="1">The sequence shown here is derived from an EMBL/GenBank/DDBJ whole genome shotgun (WGS) entry which is preliminary data.</text>
</comment>
<reference evidence="1" key="1">
    <citation type="submission" date="2020-02" db="EMBL/GenBank/DDBJ databases">
        <authorList>
            <person name="Shen X.-R."/>
            <person name="Zhang Y.-X."/>
        </authorList>
    </citation>
    <scope>NUCLEOTIDE SEQUENCE</scope>
    <source>
        <strain evidence="1">SYP-B3998</strain>
    </source>
</reference>